<reference evidence="2" key="1">
    <citation type="submission" date="2018-05" db="EMBL/GenBank/DDBJ databases">
        <authorList>
            <consortium name="PulseNet: The National Subtyping Network for Foodborne Disease Surveillance"/>
            <person name="Tarr C.L."/>
            <person name="Trees E."/>
            <person name="Katz L.S."/>
            <person name="Carleton-Romer H.A."/>
            <person name="Stroika S."/>
            <person name="Kucerova Z."/>
            <person name="Roache K.F."/>
            <person name="Sabol A.L."/>
            <person name="Besser J."/>
            <person name="Gerner-Smidt P."/>
        </authorList>
    </citation>
    <scope>NUCLEOTIDE SEQUENCE</scope>
    <source>
        <strain evidence="2">PNUSAC002059</strain>
    </source>
</reference>
<comment type="caution">
    <text evidence="2">The sequence shown here is derived from an EMBL/GenBank/DDBJ whole genome shotgun (WGS) entry which is preliminary data.</text>
</comment>
<dbReference type="AlphaFoldDB" id="A0A5T0XWP2"/>
<dbReference type="EMBL" id="AACHBK010000005">
    <property type="protein sequence ID" value="EAK5384455.1"/>
    <property type="molecule type" value="Genomic_DNA"/>
</dbReference>
<protein>
    <recommendedName>
        <fullName evidence="3">Periplasmic protein</fullName>
    </recommendedName>
</protein>
<evidence type="ECO:0000256" key="1">
    <source>
        <dbReference type="SAM" id="Phobius"/>
    </source>
</evidence>
<name>A0A5T0XWP2_CAMJU</name>
<accession>A0A5T0XWP2</accession>
<evidence type="ECO:0008006" key="3">
    <source>
        <dbReference type="Google" id="ProtNLM"/>
    </source>
</evidence>
<sequence>MKKAYVLIWTIFLILLISLWMSLTLNISSYTPKIIQDSYYYLQAQILNHNARQFSKYFLYQAKQENKECLDNIYFNYAKALIKIKYFYPIVQCVNFKFSNFNPDANLSKDGVIIAHISIALNRDKNVNDEILLTKSIIIYPKENFWNLKKIKPKS</sequence>
<evidence type="ECO:0000313" key="2">
    <source>
        <dbReference type="EMBL" id="EAK5384455.1"/>
    </source>
</evidence>
<dbReference type="RefSeq" id="WP_052779712.1">
    <property type="nucleotide sequence ID" value="NZ_CUSO01000001.1"/>
</dbReference>
<keyword evidence="1" id="KW-0472">Membrane</keyword>
<keyword evidence="1" id="KW-0812">Transmembrane</keyword>
<organism evidence="2">
    <name type="scientific">Campylobacter jejuni</name>
    <dbReference type="NCBI Taxonomy" id="197"/>
    <lineage>
        <taxon>Bacteria</taxon>
        <taxon>Pseudomonadati</taxon>
        <taxon>Campylobacterota</taxon>
        <taxon>Epsilonproteobacteria</taxon>
        <taxon>Campylobacterales</taxon>
        <taxon>Campylobacteraceae</taxon>
        <taxon>Campylobacter</taxon>
    </lineage>
</organism>
<proteinExistence type="predicted"/>
<feature type="transmembrane region" description="Helical" evidence="1">
    <location>
        <begin position="6"/>
        <end position="25"/>
    </location>
</feature>
<keyword evidence="1" id="KW-1133">Transmembrane helix</keyword>
<gene>
    <name evidence="2" type="ORF">CDX23_04070</name>
</gene>